<evidence type="ECO:0000256" key="9">
    <source>
        <dbReference type="ARBA" id="ARBA00023274"/>
    </source>
</evidence>
<comment type="subcellular location">
    <subcellularLocation>
        <location evidence="1">Nucleus</location>
        <location evidence="1">Nucleolus</location>
    </subcellularLocation>
</comment>
<evidence type="ECO:0000259" key="14">
    <source>
        <dbReference type="SMART" id="SM00829"/>
    </source>
</evidence>
<evidence type="ECO:0000256" key="3">
    <source>
        <dbReference type="ARBA" id="ARBA00008072"/>
    </source>
</evidence>
<comment type="similarity">
    <text evidence="3">Belongs to the zinc-containing alcohol dehydrogenase family.</text>
</comment>
<dbReference type="FunFam" id="3.10.290.10:FF:000006">
    <property type="entry name" value="U3 small nucleolar ribonucleoprotein IMP3"/>
    <property type="match status" value="1"/>
</dbReference>
<dbReference type="OrthoDB" id="10248812at2759"/>
<comment type="similarity">
    <text evidence="2">Belongs to the universal ribosomal protein uS4 family.</text>
</comment>
<dbReference type="GeneID" id="25319365"/>
<dbReference type="Pfam" id="PF01479">
    <property type="entry name" value="S4"/>
    <property type="match status" value="1"/>
</dbReference>
<dbReference type="Pfam" id="PF00163">
    <property type="entry name" value="Ribosomal_S4"/>
    <property type="match status" value="1"/>
</dbReference>
<dbReference type="PANTHER" id="PTHR45348:SF2">
    <property type="entry name" value="ZINC-TYPE ALCOHOL DEHYDROGENASE-LIKE PROTEIN C2E1P3.01"/>
    <property type="match status" value="1"/>
</dbReference>
<feature type="domain" description="Enoyl reductase (ER)" evidence="14">
    <location>
        <begin position="13"/>
        <end position="345"/>
    </location>
</feature>
<evidence type="ECO:0000256" key="4">
    <source>
        <dbReference type="ARBA" id="ARBA00022517"/>
    </source>
</evidence>
<keyword evidence="5" id="KW-0699">rRNA-binding</keyword>
<dbReference type="Gene3D" id="3.10.290.10">
    <property type="entry name" value="RNA-binding S4 domain"/>
    <property type="match status" value="1"/>
</dbReference>
<evidence type="ECO:0000256" key="2">
    <source>
        <dbReference type="ARBA" id="ARBA00007465"/>
    </source>
</evidence>
<proteinExistence type="inferred from homology"/>
<dbReference type="InterPro" id="IPR002942">
    <property type="entry name" value="S4_RNA-bd"/>
</dbReference>
<evidence type="ECO:0000256" key="5">
    <source>
        <dbReference type="ARBA" id="ARBA00022730"/>
    </source>
</evidence>
<dbReference type="SMART" id="SM00363">
    <property type="entry name" value="S4"/>
    <property type="match status" value="1"/>
</dbReference>
<dbReference type="GO" id="GO:1990904">
    <property type="term" value="C:ribonucleoprotein complex"/>
    <property type="evidence" value="ECO:0007669"/>
    <property type="project" value="UniProtKB-KW"/>
</dbReference>
<dbReference type="GO" id="GO:0005730">
    <property type="term" value="C:nucleolus"/>
    <property type="evidence" value="ECO:0007669"/>
    <property type="project" value="UniProtKB-SubCell"/>
</dbReference>
<reference evidence="16 17" key="1">
    <citation type="submission" date="2015-04" db="EMBL/GenBank/DDBJ databases">
        <authorList>
            <person name="Heijne W.H."/>
            <person name="Fedorova N.D."/>
            <person name="Nierman W.C."/>
            <person name="Vollebregt A.W."/>
            <person name="Zhao Z."/>
            <person name="Wu L."/>
            <person name="Kumar M."/>
            <person name="Stam H."/>
            <person name="van den Berg M.A."/>
            <person name="Pel H.J."/>
        </authorList>
    </citation>
    <scope>NUCLEOTIDE SEQUENCE [LARGE SCALE GENOMIC DNA]</scope>
    <source>
        <strain evidence="16 17">CBS 393.64</strain>
    </source>
</reference>
<dbReference type="RefSeq" id="XP_013325559.1">
    <property type="nucleotide sequence ID" value="XM_013470105.1"/>
</dbReference>
<dbReference type="Gene3D" id="3.90.180.10">
    <property type="entry name" value="Medium-chain alcohol dehydrogenases, catalytic domain"/>
    <property type="match status" value="1"/>
</dbReference>
<accession>A0A0F4YKX4</accession>
<evidence type="ECO:0000256" key="6">
    <source>
        <dbReference type="ARBA" id="ARBA00022884"/>
    </source>
</evidence>
<dbReference type="AlphaFoldDB" id="A0A0F4YKX4"/>
<protein>
    <recommendedName>
        <fullName evidence="10">U3 small nucleolar ribonucleoprotein protein IMP3</fullName>
    </recommendedName>
    <alternativeName>
        <fullName evidence="11">U3 small nucleolar ribonucleoprotein protein imp3</fullName>
    </alternativeName>
</protein>
<dbReference type="InterPro" id="IPR036291">
    <property type="entry name" value="NAD(P)-bd_dom_sf"/>
</dbReference>
<dbReference type="PROSITE" id="PS50889">
    <property type="entry name" value="S4"/>
    <property type="match status" value="1"/>
</dbReference>
<feature type="domain" description="Small ribosomal subunit protein uS4 N-terminal" evidence="15">
    <location>
        <begin position="350"/>
        <end position="465"/>
    </location>
</feature>
<dbReference type="InterPro" id="IPR001912">
    <property type="entry name" value="Ribosomal_uS4_N"/>
</dbReference>
<keyword evidence="6 12" id="KW-0694">RNA-binding</keyword>
<evidence type="ECO:0000259" key="13">
    <source>
        <dbReference type="SMART" id="SM00363"/>
    </source>
</evidence>
<dbReference type="Gene3D" id="3.40.50.720">
    <property type="entry name" value="NAD(P)-binding Rossmann-like Domain"/>
    <property type="match status" value="1"/>
</dbReference>
<organism evidence="16 17">
    <name type="scientific">Rasamsonia emersonii (strain ATCC 16479 / CBS 393.64 / IMI 116815)</name>
    <dbReference type="NCBI Taxonomy" id="1408163"/>
    <lineage>
        <taxon>Eukaryota</taxon>
        <taxon>Fungi</taxon>
        <taxon>Dikarya</taxon>
        <taxon>Ascomycota</taxon>
        <taxon>Pezizomycotina</taxon>
        <taxon>Eurotiomycetes</taxon>
        <taxon>Eurotiomycetidae</taxon>
        <taxon>Eurotiales</taxon>
        <taxon>Trichocomaceae</taxon>
        <taxon>Rasamsonia</taxon>
    </lineage>
</organism>
<name>A0A0F4YKX4_RASE3</name>
<keyword evidence="9" id="KW-0687">Ribonucleoprotein</keyword>
<evidence type="ECO:0000256" key="1">
    <source>
        <dbReference type="ARBA" id="ARBA00004604"/>
    </source>
</evidence>
<evidence type="ECO:0000259" key="15">
    <source>
        <dbReference type="SMART" id="SM01390"/>
    </source>
</evidence>
<dbReference type="Proteomes" id="UP000053958">
    <property type="component" value="Unassembled WGS sequence"/>
</dbReference>
<evidence type="ECO:0000256" key="10">
    <source>
        <dbReference type="ARBA" id="ARBA00069727"/>
    </source>
</evidence>
<dbReference type="SUPFAM" id="SSF50129">
    <property type="entry name" value="GroES-like"/>
    <property type="match status" value="1"/>
</dbReference>
<evidence type="ECO:0000256" key="12">
    <source>
        <dbReference type="PROSITE-ProRule" id="PRU00182"/>
    </source>
</evidence>
<dbReference type="CDD" id="cd08249">
    <property type="entry name" value="enoyl_reductase_like"/>
    <property type="match status" value="1"/>
</dbReference>
<evidence type="ECO:0000256" key="11">
    <source>
        <dbReference type="ARBA" id="ARBA00072223"/>
    </source>
</evidence>
<comment type="caution">
    <text evidence="16">The sequence shown here is derived from an EMBL/GenBank/DDBJ whole genome shotgun (WGS) entry which is preliminary data.</text>
</comment>
<evidence type="ECO:0000256" key="8">
    <source>
        <dbReference type="ARBA" id="ARBA00023242"/>
    </source>
</evidence>
<dbReference type="GO" id="GO:0019843">
    <property type="term" value="F:rRNA binding"/>
    <property type="evidence" value="ECO:0007669"/>
    <property type="project" value="UniProtKB-KW"/>
</dbReference>
<keyword evidence="4" id="KW-0690">Ribosome biogenesis</keyword>
<dbReference type="InterPro" id="IPR036986">
    <property type="entry name" value="S4_RNA-bd_sf"/>
</dbReference>
<evidence type="ECO:0000313" key="16">
    <source>
        <dbReference type="EMBL" id="KKA18947.1"/>
    </source>
</evidence>
<dbReference type="SMART" id="SM01390">
    <property type="entry name" value="Ribosomal_S4"/>
    <property type="match status" value="1"/>
</dbReference>
<evidence type="ECO:0000313" key="17">
    <source>
        <dbReference type="Proteomes" id="UP000053958"/>
    </source>
</evidence>
<dbReference type="InterPro" id="IPR011032">
    <property type="entry name" value="GroES-like_sf"/>
</dbReference>
<dbReference type="STRING" id="1408163.A0A0F4YKX4"/>
<sequence length="541" mass="60066">MSTQKAIVVIRKGHAELVSRPLPQLRDGFILVKTVAVALNPTDWKHIHYFDNLHDVLVGSDYAGIVEAVGKGVTKNLRKGDRVFGPMRGCDVTQKENGAFAEYIVAKGDLANKIPDNLSFEDAATLGMGLITVAQGMYQALGLARPERPITQSEPVLIYGGSTATGSLGIQFAKLSGYTPITVCSPQNFDFVRSRGAVAAFDYHDPDCGRKIREYTHDRLQLVWDTVSLPSSAAICAEALSSSGGGKYYTLLPEKSPRRDVESRMTVAYFMFGEPLLWNPAVGVEQASQEDFRYAAEFLDMATRLVAEGKVKPHPAQVHEGGLGGVLEGLQLMRMGRVSRAKLVYKHVPSYHHPIGSSITSSTPPSTFDLYTYKSDGGHREQAIRNRYLLQDPLDYKKYNVLCGSLRQLAHKLSQLDPDGDPFRKQIESEVLEKLWSMGILKQNREQGAGLSRVEHDVTVSAFCRRRLGVVMARNGMVENVKTAVTLIEQGHVRVGTEVVTDPAFLVTRSMEDYITWVDSSKIKRTIMQYRDKMDDYDLMN</sequence>
<dbReference type="PANTHER" id="PTHR45348">
    <property type="entry name" value="HYPOTHETICAL OXIDOREDUCTASE (EUROFUNG)"/>
    <property type="match status" value="1"/>
</dbReference>
<dbReference type="InterPro" id="IPR047122">
    <property type="entry name" value="Trans-enoyl_RdTase-like"/>
</dbReference>
<dbReference type="Pfam" id="PF08240">
    <property type="entry name" value="ADH_N"/>
    <property type="match status" value="1"/>
</dbReference>
<keyword evidence="7" id="KW-0560">Oxidoreductase</keyword>
<gene>
    <name evidence="16" type="ORF">T310_7089</name>
</gene>
<dbReference type="SUPFAM" id="SSF55174">
    <property type="entry name" value="Alpha-L RNA-binding motif"/>
    <property type="match status" value="1"/>
</dbReference>
<dbReference type="GO" id="GO:0016651">
    <property type="term" value="F:oxidoreductase activity, acting on NAD(P)H"/>
    <property type="evidence" value="ECO:0007669"/>
    <property type="project" value="InterPro"/>
</dbReference>
<dbReference type="SMART" id="SM00829">
    <property type="entry name" value="PKS_ER"/>
    <property type="match status" value="1"/>
</dbReference>
<dbReference type="GO" id="GO:0042254">
    <property type="term" value="P:ribosome biogenesis"/>
    <property type="evidence" value="ECO:0007669"/>
    <property type="project" value="UniProtKB-KW"/>
</dbReference>
<dbReference type="SUPFAM" id="SSF51735">
    <property type="entry name" value="NAD(P)-binding Rossmann-fold domains"/>
    <property type="match status" value="1"/>
</dbReference>
<dbReference type="InterPro" id="IPR013154">
    <property type="entry name" value="ADH-like_N"/>
</dbReference>
<dbReference type="CDD" id="cd00165">
    <property type="entry name" value="S4"/>
    <property type="match status" value="1"/>
</dbReference>
<feature type="domain" description="RNA-binding S4" evidence="13">
    <location>
        <begin position="466"/>
        <end position="532"/>
    </location>
</feature>
<keyword evidence="17" id="KW-1185">Reference proteome</keyword>
<dbReference type="EMBL" id="LASV01000399">
    <property type="protein sequence ID" value="KKA18947.1"/>
    <property type="molecule type" value="Genomic_DNA"/>
</dbReference>
<evidence type="ECO:0000256" key="7">
    <source>
        <dbReference type="ARBA" id="ARBA00023002"/>
    </source>
</evidence>
<dbReference type="InterPro" id="IPR020843">
    <property type="entry name" value="ER"/>
</dbReference>
<keyword evidence="8" id="KW-0539">Nucleus</keyword>